<sequence length="174" mass="19652">MDIRKAFEQGAFLEVADAAPDAPSPEDQLMVGISLFKVGRETDAMAVLRTLAGRVSDLARAYYYMALIHRGRGENEAAKSCINRYLSFYPDDDEALDLFAEEEKDGEAAPLMSEASPELAKIYADQGHYGQALKIYSRLLKNSDPEPQMRREAQRVQTLYLIKTLEGWLERTRK</sequence>
<gene>
    <name evidence="1" type="ORF">SCFA_1360002</name>
</gene>
<dbReference type="EMBL" id="CAADRM010000042">
    <property type="protein sequence ID" value="VFU12437.1"/>
    <property type="molecule type" value="Genomic_DNA"/>
</dbReference>
<dbReference type="InterPro" id="IPR011990">
    <property type="entry name" value="TPR-like_helical_dom_sf"/>
</dbReference>
<dbReference type="AlphaFoldDB" id="A0A485LVU0"/>
<reference evidence="1" key="1">
    <citation type="submission" date="2019-03" db="EMBL/GenBank/DDBJ databases">
        <authorList>
            <person name="Hao L."/>
        </authorList>
    </citation>
    <scope>NUCLEOTIDE SEQUENCE</scope>
</reference>
<evidence type="ECO:0008006" key="2">
    <source>
        <dbReference type="Google" id="ProtNLM"/>
    </source>
</evidence>
<dbReference type="InterPro" id="IPR019734">
    <property type="entry name" value="TPR_rpt"/>
</dbReference>
<dbReference type="Gene3D" id="1.25.40.10">
    <property type="entry name" value="Tetratricopeptide repeat domain"/>
    <property type="match status" value="1"/>
</dbReference>
<evidence type="ECO:0000313" key="1">
    <source>
        <dbReference type="EMBL" id="VFU12437.1"/>
    </source>
</evidence>
<accession>A0A485LVU0</accession>
<dbReference type="SUPFAM" id="SSF48452">
    <property type="entry name" value="TPR-like"/>
    <property type="match status" value="1"/>
</dbReference>
<protein>
    <recommendedName>
        <fullName evidence="2">Tetratricopeptide repeat protein</fullName>
    </recommendedName>
</protein>
<organism evidence="1">
    <name type="scientific">anaerobic digester metagenome</name>
    <dbReference type="NCBI Taxonomy" id="1263854"/>
    <lineage>
        <taxon>unclassified sequences</taxon>
        <taxon>metagenomes</taxon>
        <taxon>ecological metagenomes</taxon>
    </lineage>
</organism>
<name>A0A485LVU0_9ZZZZ</name>
<proteinExistence type="predicted"/>
<dbReference type="Pfam" id="PF13174">
    <property type="entry name" value="TPR_6"/>
    <property type="match status" value="1"/>
</dbReference>